<feature type="region of interest" description="Disordered" evidence="2">
    <location>
        <begin position="548"/>
        <end position="572"/>
    </location>
</feature>
<dbReference type="WBParaSite" id="ACRNAN_scaffold11223.g31788.t1">
    <property type="protein sequence ID" value="ACRNAN_scaffold11223.g31788.t1"/>
    <property type="gene ID" value="ACRNAN_scaffold11223.g31788"/>
</dbReference>
<evidence type="ECO:0000256" key="2">
    <source>
        <dbReference type="SAM" id="MobiDB-lite"/>
    </source>
</evidence>
<name>A0A914CIS9_9BILA</name>
<dbReference type="Proteomes" id="UP000887540">
    <property type="component" value="Unplaced"/>
</dbReference>
<feature type="coiled-coil region" evidence="1">
    <location>
        <begin position="364"/>
        <end position="391"/>
    </location>
</feature>
<feature type="region of interest" description="Disordered" evidence="2">
    <location>
        <begin position="281"/>
        <end position="316"/>
    </location>
</feature>
<dbReference type="AlphaFoldDB" id="A0A914CIS9"/>
<proteinExistence type="predicted"/>
<keyword evidence="1" id="KW-0175">Coiled coil</keyword>
<keyword evidence="3" id="KW-1185">Reference proteome</keyword>
<feature type="compositionally biased region" description="Low complexity" evidence="2">
    <location>
        <begin position="292"/>
        <end position="316"/>
    </location>
</feature>
<evidence type="ECO:0000256" key="1">
    <source>
        <dbReference type="SAM" id="Coils"/>
    </source>
</evidence>
<feature type="region of interest" description="Disordered" evidence="2">
    <location>
        <begin position="129"/>
        <end position="204"/>
    </location>
</feature>
<sequence>MNGHHHRADEKPPQNGILSKKPTESKSRPFSTSFEPPIRKYEEENGHYETPQNGYHIRTIAEVHNFNSPVSPEKPASSLRNDSLTSTEEFLLRKVALQRAKQAGDSNSEMSTSILANEAWYRDQEGRTGFKPILWKPPKNEQKSIIKKLPKKKDEQEKQSTSKPEPNFLVSNAKFKPNRESCHFPLPARSSTSGKHGYENLKQQKWISNRQASLPTRLDDDSYCHCDSPLERTPRFLYNAKTGSIHDDTEFPLGKISEDETPNELSALRRYYGHVWKKVPPSAPNVHDDGESSISSSNPESLERQSSSLSLSSKASNKSVTFAEEVEINEIETRGSHDDDDDSLSESGAGYLVDAQLEELRKPLDKQDSALDLLEKQLSILQYEARRDEHQFKPSPSPLKIEVEIDTPSSTSSPKHPRFSSSASPCVYTEKVSLPQNEACVWANNQSNDVATKNLRLQYSDDDLERKTSLGNPPPGLTLSQWEEMIRSIYLEQTSEAAKHTNFNKALNLSQKSLYPEDIYGPDVYQHILTDKESPEILPCNSTLTRLHREDTPLPSDVSLSPERNQTETQEEIDRKDFNVSLKSTSDNKSEDKANVIRSASGYFYLQKSITITEKCDVKQPVAKPTTMQLQLKSPSVDSLTLTSPTLLLAPTTNFSSCTSIEQSFYDNVQAESIALTHSTGSHQPNVKKIAIRADCVAPQQPMTVKRIIRHALSPSGPENLLNMVNRRCLLYHLNYLPKTINETNRK</sequence>
<accession>A0A914CIS9</accession>
<protein>
    <submittedName>
        <fullName evidence="4">Uncharacterized protein</fullName>
    </submittedName>
</protein>
<evidence type="ECO:0000313" key="3">
    <source>
        <dbReference type="Proteomes" id="UP000887540"/>
    </source>
</evidence>
<feature type="region of interest" description="Disordered" evidence="2">
    <location>
        <begin position="328"/>
        <end position="347"/>
    </location>
</feature>
<evidence type="ECO:0000313" key="4">
    <source>
        <dbReference type="WBParaSite" id="ACRNAN_scaffold11223.g31788.t1"/>
    </source>
</evidence>
<reference evidence="4" key="1">
    <citation type="submission" date="2022-11" db="UniProtKB">
        <authorList>
            <consortium name="WormBaseParasite"/>
        </authorList>
    </citation>
    <scope>IDENTIFICATION</scope>
</reference>
<organism evidence="3 4">
    <name type="scientific">Acrobeloides nanus</name>
    <dbReference type="NCBI Taxonomy" id="290746"/>
    <lineage>
        <taxon>Eukaryota</taxon>
        <taxon>Metazoa</taxon>
        <taxon>Ecdysozoa</taxon>
        <taxon>Nematoda</taxon>
        <taxon>Chromadorea</taxon>
        <taxon>Rhabditida</taxon>
        <taxon>Tylenchina</taxon>
        <taxon>Cephalobomorpha</taxon>
        <taxon>Cephaloboidea</taxon>
        <taxon>Cephalobidae</taxon>
        <taxon>Acrobeloides</taxon>
    </lineage>
</organism>
<feature type="compositionally biased region" description="Basic and acidic residues" evidence="2">
    <location>
        <begin position="37"/>
        <end position="47"/>
    </location>
</feature>
<feature type="compositionally biased region" description="Polar residues" evidence="2">
    <location>
        <begin position="558"/>
        <end position="568"/>
    </location>
</feature>
<feature type="region of interest" description="Disordered" evidence="2">
    <location>
        <begin position="1"/>
        <end position="54"/>
    </location>
</feature>